<evidence type="ECO:0000259" key="1">
    <source>
        <dbReference type="PROSITE" id="PS50141"/>
    </source>
</evidence>
<dbReference type="GO" id="GO:0003723">
    <property type="term" value="F:RNA binding"/>
    <property type="evidence" value="ECO:0007669"/>
    <property type="project" value="InterPro"/>
</dbReference>
<name>A0A1G4KJK7_9SACH</name>
<dbReference type="Pfam" id="PF02137">
    <property type="entry name" value="A_deamin"/>
    <property type="match status" value="1"/>
</dbReference>
<dbReference type="PANTHER" id="PTHR47803">
    <property type="entry name" value="TRNA-SPECIFIC ADENOSINE DEAMINASE 1"/>
    <property type="match status" value="1"/>
</dbReference>
<reference evidence="3" key="1">
    <citation type="submission" date="2016-03" db="EMBL/GenBank/DDBJ databases">
        <authorList>
            <person name="Devillers Hugo."/>
        </authorList>
    </citation>
    <scope>NUCLEOTIDE SEQUENCE [LARGE SCALE GENOMIC DNA]</scope>
</reference>
<sequence length="417" mass="46801">MRLNPFVILPLLCLIMTMMYGSEKFVLIYPLQTILMLSSHQLAERISTLALEHYSKLQASGKPVVRSNGVQEWTVLACIVAIGEKNDNIRLVSLATGVKATPDRELSRSRGRILHDCHAEILAVRGFNAVLLRQALMLKLSDDITEMDMVQKTTNGFCVKDDLSFALYVSRAPCGDASMELLEEDDTAVWTGSELCQYADPDIKTVLRGRANYKKKGFVRTKPGRKDSNITFSKSCTDKLSCRQVMSLFNSLNWDLFEKPVFLKYMVVPQVSQALDNGLLRAFTTRMENIEGVRHLRIISCPDKFPDDKLDEAQQPALTGAILLNVAPGTPLVQQCIVNGVKNGSFVKNPKPLRKNCETIVSRASQWSLFKKIRLSEEDSTYLDFKSRQVGRNALKLKTRLSLSKDGWVPTKCDDCV</sequence>
<gene>
    <name evidence="2" type="ORF">LAME_0H20692G</name>
</gene>
<dbReference type="EMBL" id="LT598480">
    <property type="protein sequence ID" value="SCV04718.1"/>
    <property type="molecule type" value="Genomic_DNA"/>
</dbReference>
<dbReference type="OrthoDB" id="10268011at2759"/>
<dbReference type="AlphaFoldDB" id="A0A1G4KJK7"/>
<dbReference type="PROSITE" id="PS50141">
    <property type="entry name" value="A_DEAMIN_EDITASE"/>
    <property type="match status" value="1"/>
</dbReference>
<dbReference type="InterPro" id="IPR002466">
    <property type="entry name" value="A_deamin"/>
</dbReference>
<feature type="domain" description="A to I editase" evidence="1">
    <location>
        <begin position="93"/>
        <end position="373"/>
    </location>
</feature>
<dbReference type="InterPro" id="IPR042935">
    <property type="entry name" value="Tad1"/>
</dbReference>
<dbReference type="Proteomes" id="UP000191144">
    <property type="component" value="Chromosome H"/>
</dbReference>
<organism evidence="2 3">
    <name type="scientific">Lachancea meyersii CBS 8951</name>
    <dbReference type="NCBI Taxonomy" id="1266667"/>
    <lineage>
        <taxon>Eukaryota</taxon>
        <taxon>Fungi</taxon>
        <taxon>Dikarya</taxon>
        <taxon>Ascomycota</taxon>
        <taxon>Saccharomycotina</taxon>
        <taxon>Saccharomycetes</taxon>
        <taxon>Saccharomycetales</taxon>
        <taxon>Saccharomycetaceae</taxon>
        <taxon>Lachancea</taxon>
    </lineage>
</organism>
<proteinExistence type="predicted"/>
<dbReference type="PANTHER" id="PTHR47803:SF1">
    <property type="entry name" value="TRNA-SPECIFIC ADENOSINE DEAMINASE 1"/>
    <property type="match status" value="1"/>
</dbReference>
<accession>A0A1G4KJK7</accession>
<evidence type="ECO:0000313" key="3">
    <source>
        <dbReference type="Proteomes" id="UP000191144"/>
    </source>
</evidence>
<evidence type="ECO:0000313" key="2">
    <source>
        <dbReference type="EMBL" id="SCV04718.1"/>
    </source>
</evidence>
<protein>
    <submittedName>
        <fullName evidence="2">LAME_0H20692g1_1</fullName>
    </submittedName>
</protein>
<keyword evidence="3" id="KW-1185">Reference proteome</keyword>
<dbReference type="GO" id="GO:0002100">
    <property type="term" value="P:tRNA wobble adenosine to inosine editing"/>
    <property type="evidence" value="ECO:0007669"/>
    <property type="project" value="InterPro"/>
</dbReference>
<dbReference type="SMART" id="SM00552">
    <property type="entry name" value="ADEAMc"/>
    <property type="match status" value="1"/>
</dbReference>
<dbReference type="GO" id="GO:0043829">
    <property type="term" value="F:tRNA-specific adenosine-37 deaminase activity"/>
    <property type="evidence" value="ECO:0007669"/>
    <property type="project" value="TreeGrafter"/>
</dbReference>